<accession>A0A443HSU5</accession>
<evidence type="ECO:0000256" key="1">
    <source>
        <dbReference type="ARBA" id="ARBA00004123"/>
    </source>
</evidence>
<dbReference type="Proteomes" id="UP000283841">
    <property type="component" value="Unassembled WGS sequence"/>
</dbReference>
<dbReference type="AlphaFoldDB" id="A0A443HSU5"/>
<comment type="caution">
    <text evidence="9">The sequence shown here is derived from an EMBL/GenBank/DDBJ whole genome shotgun (WGS) entry which is preliminary data.</text>
</comment>
<keyword evidence="10" id="KW-1185">Reference proteome</keyword>
<reference evidence="9 10" key="1">
    <citation type="journal article" date="2018" name="Front. Microbiol.">
        <title>Genomic and genetic insights into a cosmopolitan fungus, Paecilomyces variotii (Eurotiales).</title>
        <authorList>
            <person name="Urquhart A.S."/>
            <person name="Mondo S.J."/>
            <person name="Makela M.R."/>
            <person name="Hane J.K."/>
            <person name="Wiebenga A."/>
            <person name="He G."/>
            <person name="Mihaltcheva S."/>
            <person name="Pangilinan J."/>
            <person name="Lipzen A."/>
            <person name="Barry K."/>
            <person name="de Vries R.P."/>
            <person name="Grigoriev I.V."/>
            <person name="Idnurm A."/>
        </authorList>
    </citation>
    <scope>NUCLEOTIDE SEQUENCE [LARGE SCALE GENOMIC DNA]</scope>
    <source>
        <strain evidence="9 10">CBS 101075</strain>
    </source>
</reference>
<protein>
    <submittedName>
        <fullName evidence="9">Putative zinc finger protein</fullName>
    </submittedName>
</protein>
<keyword evidence="6" id="KW-0539">Nucleus</keyword>
<keyword evidence="2" id="KW-0479">Metal-binding</keyword>
<keyword evidence="4 7" id="KW-0863">Zinc-finger</keyword>
<evidence type="ECO:0000256" key="2">
    <source>
        <dbReference type="ARBA" id="ARBA00022723"/>
    </source>
</evidence>
<dbReference type="GO" id="GO:0005634">
    <property type="term" value="C:nucleus"/>
    <property type="evidence" value="ECO:0007669"/>
    <property type="project" value="UniProtKB-SubCell"/>
</dbReference>
<gene>
    <name evidence="9" type="ORF">C8Q69DRAFT_486806</name>
</gene>
<evidence type="ECO:0000313" key="10">
    <source>
        <dbReference type="Proteomes" id="UP000283841"/>
    </source>
</evidence>
<feature type="domain" description="C2H2-type" evidence="8">
    <location>
        <begin position="54"/>
        <end position="78"/>
    </location>
</feature>
<dbReference type="Pfam" id="PF00096">
    <property type="entry name" value="zf-C2H2"/>
    <property type="match status" value="2"/>
</dbReference>
<feature type="domain" description="C2H2-type" evidence="8">
    <location>
        <begin position="108"/>
        <end position="137"/>
    </location>
</feature>
<comment type="subcellular location">
    <subcellularLocation>
        <location evidence="1">Nucleus</location>
    </subcellularLocation>
</comment>
<feature type="domain" description="C2H2-type" evidence="8">
    <location>
        <begin position="1"/>
        <end position="30"/>
    </location>
</feature>
<dbReference type="RefSeq" id="XP_028484530.1">
    <property type="nucleotide sequence ID" value="XM_028631938.1"/>
</dbReference>
<proteinExistence type="predicted"/>
<dbReference type="Gene3D" id="3.30.160.60">
    <property type="entry name" value="Classic Zinc Finger"/>
    <property type="match status" value="3"/>
</dbReference>
<evidence type="ECO:0000259" key="8">
    <source>
        <dbReference type="PROSITE" id="PS50157"/>
    </source>
</evidence>
<dbReference type="PANTHER" id="PTHR24406">
    <property type="entry name" value="TRANSCRIPTIONAL REPRESSOR CTCFL-RELATED"/>
    <property type="match status" value="1"/>
</dbReference>
<evidence type="ECO:0000313" key="9">
    <source>
        <dbReference type="EMBL" id="RWQ94885.1"/>
    </source>
</evidence>
<keyword evidence="3" id="KW-0677">Repeat</keyword>
<dbReference type="PROSITE" id="PS50157">
    <property type="entry name" value="ZINC_FINGER_C2H2_2"/>
    <property type="match status" value="6"/>
</dbReference>
<dbReference type="SMART" id="SM00355">
    <property type="entry name" value="ZnF_C2H2"/>
    <property type="match status" value="7"/>
</dbReference>
<dbReference type="GeneID" id="39601215"/>
<feature type="domain" description="C2H2-type" evidence="8">
    <location>
        <begin position="79"/>
        <end position="106"/>
    </location>
</feature>
<dbReference type="GO" id="GO:0008270">
    <property type="term" value="F:zinc ion binding"/>
    <property type="evidence" value="ECO:0007669"/>
    <property type="project" value="UniProtKB-KW"/>
</dbReference>
<feature type="domain" description="C2H2-type" evidence="8">
    <location>
        <begin position="29"/>
        <end position="53"/>
    </location>
</feature>
<keyword evidence="5" id="KW-0862">Zinc</keyword>
<evidence type="ECO:0000256" key="5">
    <source>
        <dbReference type="ARBA" id="ARBA00022833"/>
    </source>
</evidence>
<dbReference type="InterPro" id="IPR013087">
    <property type="entry name" value="Znf_C2H2_type"/>
</dbReference>
<evidence type="ECO:0000256" key="3">
    <source>
        <dbReference type="ARBA" id="ARBA00022737"/>
    </source>
</evidence>
<feature type="domain" description="C2H2-type" evidence="8">
    <location>
        <begin position="142"/>
        <end position="166"/>
    </location>
</feature>
<evidence type="ECO:0000256" key="7">
    <source>
        <dbReference type="PROSITE-ProRule" id="PRU00042"/>
    </source>
</evidence>
<dbReference type="InterPro" id="IPR050888">
    <property type="entry name" value="ZnF_C2H2-type_TF"/>
</dbReference>
<dbReference type="Pfam" id="PF12171">
    <property type="entry name" value="zf-C2H2_jaz"/>
    <property type="match status" value="1"/>
</dbReference>
<evidence type="ECO:0000256" key="6">
    <source>
        <dbReference type="ARBA" id="ARBA00023242"/>
    </source>
</evidence>
<organism evidence="9 10">
    <name type="scientific">Byssochlamys spectabilis</name>
    <name type="common">Paecilomyces variotii</name>
    <dbReference type="NCBI Taxonomy" id="264951"/>
    <lineage>
        <taxon>Eukaryota</taxon>
        <taxon>Fungi</taxon>
        <taxon>Dikarya</taxon>
        <taxon>Ascomycota</taxon>
        <taxon>Pezizomycotina</taxon>
        <taxon>Eurotiomycetes</taxon>
        <taxon>Eurotiomycetidae</taxon>
        <taxon>Eurotiales</taxon>
        <taxon>Thermoascaceae</taxon>
        <taxon>Paecilomyces</taxon>
    </lineage>
</organism>
<dbReference type="EMBL" id="RCNU01000006">
    <property type="protein sequence ID" value="RWQ94885.1"/>
    <property type="molecule type" value="Genomic_DNA"/>
</dbReference>
<sequence>MAVCDCGSRFVNESALIQHRRDKLHKHEFPCSFCDRSFRTLSAVKQHKRDKHTFKCAHCNRIFRADAHLSQHQRSTGHCYCGDCDKYFDTTKALDQHLRSHINEANQFHCCDCDRDFSSERALEQHLTDKVHTIVRSETQGLICEECGRKFKNKHALKQHKTSLIHQPISNLECLSKDCRKRFPSPSALLHHLESGLCVSGTNRHTLNALIQKHDQDRLISNTDSVFASIVGAGEKLQGAGGSASSTTSDSDWDVIYTPSDSGVSTPAISEPGSAPFKTHRALQQHMESPAHAPRIFHCPVLLAPVNHKGVAVQRSFSTLSGLAQHLESGACKGGKSTFRNVARYVEDRLKELGWKGVSFLTK</sequence>
<dbReference type="PROSITE" id="PS00028">
    <property type="entry name" value="ZINC_FINGER_C2H2_1"/>
    <property type="match status" value="5"/>
</dbReference>
<dbReference type="STRING" id="264951.A0A443HSU5"/>
<dbReference type="InterPro" id="IPR036236">
    <property type="entry name" value="Znf_C2H2_sf"/>
</dbReference>
<evidence type="ECO:0000256" key="4">
    <source>
        <dbReference type="ARBA" id="ARBA00022771"/>
    </source>
</evidence>
<dbReference type="InterPro" id="IPR022755">
    <property type="entry name" value="Znf_C2H2_jaz"/>
</dbReference>
<dbReference type="SUPFAM" id="SSF57667">
    <property type="entry name" value="beta-beta-alpha zinc fingers"/>
    <property type="match status" value="4"/>
</dbReference>
<dbReference type="VEuPathDB" id="FungiDB:C8Q69DRAFT_486806"/>
<name>A0A443HSU5_BYSSP</name>